<keyword evidence="3" id="KW-0378">Hydrolase</keyword>
<dbReference type="EMBL" id="QGHA01000017">
    <property type="protein sequence ID" value="PWK68303.1"/>
    <property type="molecule type" value="Genomic_DNA"/>
</dbReference>
<dbReference type="InterPro" id="IPR044925">
    <property type="entry name" value="His-Me_finger_sf"/>
</dbReference>
<feature type="domain" description="DNA/RNA non-specific endonuclease/pyrophosphatase/phosphodiesterase" evidence="2">
    <location>
        <begin position="52"/>
        <end position="243"/>
    </location>
</feature>
<accession>A0A316GWG2</accession>
<dbReference type="GO" id="GO:0016787">
    <property type="term" value="F:hydrolase activity"/>
    <property type="evidence" value="ECO:0007669"/>
    <property type="project" value="InterPro"/>
</dbReference>
<dbReference type="GO" id="GO:0046872">
    <property type="term" value="F:metal ion binding"/>
    <property type="evidence" value="ECO:0007669"/>
    <property type="project" value="InterPro"/>
</dbReference>
<feature type="signal peptide" evidence="1">
    <location>
        <begin position="1"/>
        <end position="22"/>
    </location>
</feature>
<evidence type="ECO:0000313" key="3">
    <source>
        <dbReference type="EMBL" id="PWK68303.1"/>
    </source>
</evidence>
<organism evidence="3 4">
    <name type="scientific">Mucilaginibacter oryzae</name>
    <dbReference type="NCBI Taxonomy" id="468058"/>
    <lineage>
        <taxon>Bacteria</taxon>
        <taxon>Pseudomonadati</taxon>
        <taxon>Bacteroidota</taxon>
        <taxon>Sphingobacteriia</taxon>
        <taxon>Sphingobacteriales</taxon>
        <taxon>Sphingobacteriaceae</taxon>
        <taxon>Mucilaginibacter</taxon>
    </lineage>
</organism>
<dbReference type="AlphaFoldDB" id="A0A316GWG2"/>
<dbReference type="InterPro" id="IPR001604">
    <property type="entry name" value="Endo_G_ENPP1-like_dom"/>
</dbReference>
<evidence type="ECO:0000256" key="1">
    <source>
        <dbReference type="SAM" id="SignalP"/>
    </source>
</evidence>
<dbReference type="InterPro" id="IPR044929">
    <property type="entry name" value="DNA/RNA_non-sp_Endonuclease_sf"/>
</dbReference>
<feature type="chain" id="PRO_5016391833" evidence="1">
    <location>
        <begin position="23"/>
        <end position="265"/>
    </location>
</feature>
<evidence type="ECO:0000259" key="2">
    <source>
        <dbReference type="Pfam" id="PF01223"/>
    </source>
</evidence>
<dbReference type="Gene3D" id="3.40.570.10">
    <property type="entry name" value="Extracellular Endonuclease, subunit A"/>
    <property type="match status" value="1"/>
</dbReference>
<dbReference type="GO" id="GO:0004519">
    <property type="term" value="F:endonuclease activity"/>
    <property type="evidence" value="ECO:0007669"/>
    <property type="project" value="UniProtKB-KW"/>
</dbReference>
<dbReference type="Proteomes" id="UP000245678">
    <property type="component" value="Unassembled WGS sequence"/>
</dbReference>
<dbReference type="SUPFAM" id="SSF54060">
    <property type="entry name" value="His-Me finger endonucleases"/>
    <property type="match status" value="1"/>
</dbReference>
<keyword evidence="3" id="KW-0540">Nuclease</keyword>
<keyword evidence="1" id="KW-0732">Signal</keyword>
<proteinExistence type="predicted"/>
<comment type="caution">
    <text evidence="3">The sequence shown here is derived from an EMBL/GenBank/DDBJ whole genome shotgun (WGS) entry which is preliminary data.</text>
</comment>
<dbReference type="GO" id="GO:0003676">
    <property type="term" value="F:nucleic acid binding"/>
    <property type="evidence" value="ECO:0007669"/>
    <property type="project" value="InterPro"/>
</dbReference>
<protein>
    <submittedName>
        <fullName evidence="3">DNA/RNA non-specific endonuclease</fullName>
    </submittedName>
</protein>
<gene>
    <name evidence="3" type="ORF">LX99_04828</name>
</gene>
<keyword evidence="4" id="KW-1185">Reference proteome</keyword>
<evidence type="ECO:0000313" key="4">
    <source>
        <dbReference type="Proteomes" id="UP000245678"/>
    </source>
</evidence>
<sequence length="265" mass="29579">MIKTRTFLVLLAGFLLPELTRAQSPALDVTYVHALQQKYPSVSSPLCPACKLWENPYFKSIADTSAHRPVVTYYIYTKEHRLAQEALNIPRTGIPAAWSSGYGQPDETMVYRGANKESPDMIAKGHCQAWILLAWCLDAAILSDTYTFNAGMEYQGQNVGTELATEELCRKLTGFKGQAVTDSVQIWCGTFGAQHSYSQGALSVTMPEAYYKVIAYKDLSSHQPVLLCYWLPNQPSESRAKLPQRMIAFDTLVKKLGFDPTVVLH</sequence>
<reference evidence="3 4" key="1">
    <citation type="submission" date="2018-05" db="EMBL/GenBank/DDBJ databases">
        <title>Genomic Encyclopedia of Archaeal and Bacterial Type Strains, Phase II (KMG-II): from individual species to whole genera.</title>
        <authorList>
            <person name="Goeker M."/>
        </authorList>
    </citation>
    <scope>NUCLEOTIDE SEQUENCE [LARGE SCALE GENOMIC DNA]</scope>
    <source>
        <strain evidence="3 4">DSM 19975</strain>
    </source>
</reference>
<dbReference type="RefSeq" id="WP_109610583.1">
    <property type="nucleotide sequence ID" value="NZ_QGHA01000017.1"/>
</dbReference>
<name>A0A316GWG2_9SPHI</name>
<keyword evidence="3" id="KW-0255">Endonuclease</keyword>
<dbReference type="Pfam" id="PF01223">
    <property type="entry name" value="Endonuclease_NS"/>
    <property type="match status" value="1"/>
</dbReference>